<dbReference type="SUPFAM" id="SSF46689">
    <property type="entry name" value="Homeodomain-like"/>
    <property type="match status" value="2"/>
</dbReference>
<keyword evidence="6" id="KW-1185">Reference proteome</keyword>
<keyword evidence="2" id="KW-0238">DNA-binding</keyword>
<feature type="domain" description="HTH araC/xylS-type" evidence="4">
    <location>
        <begin position="137"/>
        <end position="233"/>
    </location>
</feature>
<dbReference type="Proteomes" id="UP000198381">
    <property type="component" value="Unassembled WGS sequence"/>
</dbReference>
<name>A0ABX4CV38_9FLAO</name>
<gene>
    <name evidence="5" type="ORF">B0A81_09860</name>
</gene>
<accession>A0ABX4CV38</accession>
<evidence type="ECO:0000313" key="6">
    <source>
        <dbReference type="Proteomes" id="UP000198381"/>
    </source>
</evidence>
<dbReference type="PROSITE" id="PS01124">
    <property type="entry name" value="HTH_ARAC_FAMILY_2"/>
    <property type="match status" value="1"/>
</dbReference>
<dbReference type="InterPro" id="IPR018062">
    <property type="entry name" value="HTH_AraC-typ_CS"/>
</dbReference>
<evidence type="ECO:0000259" key="4">
    <source>
        <dbReference type="PROSITE" id="PS01124"/>
    </source>
</evidence>
<dbReference type="RefSeq" id="WP_089057860.1">
    <property type="nucleotide sequence ID" value="NZ_MUHD01000016.1"/>
</dbReference>
<dbReference type="PROSITE" id="PS00041">
    <property type="entry name" value="HTH_ARAC_FAMILY_1"/>
    <property type="match status" value="1"/>
</dbReference>
<dbReference type="Pfam" id="PF12833">
    <property type="entry name" value="HTH_18"/>
    <property type="match status" value="1"/>
</dbReference>
<keyword evidence="3" id="KW-0804">Transcription</keyword>
<reference evidence="5 6" key="1">
    <citation type="submission" date="2016-11" db="EMBL/GenBank/DDBJ databases">
        <title>Whole genomes of Flavobacteriaceae.</title>
        <authorList>
            <person name="Stine C."/>
            <person name="Li C."/>
            <person name="Tadesse D."/>
        </authorList>
    </citation>
    <scope>NUCLEOTIDE SEQUENCE [LARGE SCALE GENOMIC DNA]</scope>
    <source>
        <strain evidence="5 6">CCUG 60112</strain>
    </source>
</reference>
<protein>
    <recommendedName>
        <fullName evidence="4">HTH araC/xylS-type domain-containing protein</fullName>
    </recommendedName>
</protein>
<dbReference type="PANTHER" id="PTHR43280:SF28">
    <property type="entry name" value="HTH-TYPE TRANSCRIPTIONAL ACTIVATOR RHAS"/>
    <property type="match status" value="1"/>
</dbReference>
<dbReference type="EMBL" id="MUHD01000016">
    <property type="protein sequence ID" value="OXB08601.1"/>
    <property type="molecule type" value="Genomic_DNA"/>
</dbReference>
<evidence type="ECO:0000256" key="1">
    <source>
        <dbReference type="ARBA" id="ARBA00023015"/>
    </source>
</evidence>
<dbReference type="InterPro" id="IPR009057">
    <property type="entry name" value="Homeodomain-like_sf"/>
</dbReference>
<dbReference type="InterPro" id="IPR018060">
    <property type="entry name" value="HTH_AraC"/>
</dbReference>
<evidence type="ECO:0000256" key="3">
    <source>
        <dbReference type="ARBA" id="ARBA00023163"/>
    </source>
</evidence>
<evidence type="ECO:0000256" key="2">
    <source>
        <dbReference type="ARBA" id="ARBA00023125"/>
    </source>
</evidence>
<keyword evidence="1" id="KW-0805">Transcription regulation</keyword>
<dbReference type="SMART" id="SM00342">
    <property type="entry name" value="HTH_ARAC"/>
    <property type="match status" value="1"/>
</dbReference>
<dbReference type="PANTHER" id="PTHR43280">
    <property type="entry name" value="ARAC-FAMILY TRANSCRIPTIONAL REGULATOR"/>
    <property type="match status" value="1"/>
</dbReference>
<comment type="caution">
    <text evidence="5">The sequence shown here is derived from an EMBL/GenBank/DDBJ whole genome shotgun (WGS) entry which is preliminary data.</text>
</comment>
<organism evidence="5 6">
    <name type="scientific">Flavobacterium plurextorum</name>
    <dbReference type="NCBI Taxonomy" id="1114867"/>
    <lineage>
        <taxon>Bacteria</taxon>
        <taxon>Pseudomonadati</taxon>
        <taxon>Bacteroidota</taxon>
        <taxon>Flavobacteriia</taxon>
        <taxon>Flavobacteriales</taxon>
        <taxon>Flavobacteriaceae</taxon>
        <taxon>Flavobacterium</taxon>
    </lineage>
</organism>
<dbReference type="Gene3D" id="1.10.10.60">
    <property type="entry name" value="Homeodomain-like"/>
    <property type="match status" value="2"/>
</dbReference>
<sequence>MWALFIGKFCDNVMHQHYALQISFASNESISIRDADNNQNTYTQCFINSNICHQFHSSEICLIILINPLSTIGHKLFRKYSQKLIVNLQEDFKDLSVFFKAYLNRQLAFEDFINHVSLSLKQFECRSEHDLLDDRIYGTLQYVEQHFDRIISLEEIAEFCNLSKSRFLHLFKENTGLNFRRYQLWIRLIKSLPYLKEHTITQTAHQFGFTDSPHYTRTFKETFGLLPKFFKMIK</sequence>
<proteinExistence type="predicted"/>
<evidence type="ECO:0000313" key="5">
    <source>
        <dbReference type="EMBL" id="OXB08601.1"/>
    </source>
</evidence>